<dbReference type="OrthoDB" id="5377392at2759"/>
<organism evidence="2 3">
    <name type="scientific">Hyaloscypha bicolor E</name>
    <dbReference type="NCBI Taxonomy" id="1095630"/>
    <lineage>
        <taxon>Eukaryota</taxon>
        <taxon>Fungi</taxon>
        <taxon>Dikarya</taxon>
        <taxon>Ascomycota</taxon>
        <taxon>Pezizomycotina</taxon>
        <taxon>Leotiomycetes</taxon>
        <taxon>Helotiales</taxon>
        <taxon>Hyaloscyphaceae</taxon>
        <taxon>Hyaloscypha</taxon>
        <taxon>Hyaloscypha bicolor</taxon>
    </lineage>
</organism>
<dbReference type="Proteomes" id="UP000235371">
    <property type="component" value="Unassembled WGS sequence"/>
</dbReference>
<dbReference type="PRINTS" id="PR01550">
    <property type="entry name" value="TOP6AFAMILY"/>
</dbReference>
<dbReference type="GO" id="GO:0000706">
    <property type="term" value="P:meiotic DNA double-strand break processing"/>
    <property type="evidence" value="ECO:0007669"/>
    <property type="project" value="TreeGrafter"/>
</dbReference>
<keyword evidence="3" id="KW-1185">Reference proteome</keyword>
<dbReference type="STRING" id="1095630.A0A2J6TBU0"/>
<dbReference type="GeneID" id="36588254"/>
<sequence>MFLPQVAAAKGLVAGSFSVKRKDNSMVEYSIEHEGILIPGVKDIVNIQVSDARWILVIEKEATFRTLATNQYWRDSLGGKGVLVTAKGYPDIQTRQFLHFFSQQHPTIPIFALVDFDPDGIGIMSTYKHGSMSLAHETNLTVPWVCWLGVRSCDFLNTENEIQGLLNLTARDRKIALKMLAKSVAEDRDDEWKRELQVMLIMNVKAEIQILGNGDALAQWLDKKLLEAV</sequence>
<dbReference type="RefSeq" id="XP_024737385.1">
    <property type="nucleotide sequence ID" value="XM_024880177.1"/>
</dbReference>
<feature type="domain" description="Topoisomerase 6 subunit A/Spo11 TOPRIM" evidence="1">
    <location>
        <begin position="55"/>
        <end position="213"/>
    </location>
</feature>
<dbReference type="InterPro" id="IPR036078">
    <property type="entry name" value="Spo11/TopoVI_A_sf"/>
</dbReference>
<dbReference type="GO" id="GO:0003918">
    <property type="term" value="F:DNA topoisomerase type II (double strand cut, ATP-hydrolyzing) activity"/>
    <property type="evidence" value="ECO:0007669"/>
    <property type="project" value="InterPro"/>
</dbReference>
<proteinExistence type="predicted"/>
<dbReference type="PANTHER" id="PTHR10848">
    <property type="entry name" value="MEIOTIC RECOMBINATION PROTEIN SPO11"/>
    <property type="match status" value="1"/>
</dbReference>
<accession>A0A2J6TBU0</accession>
<protein>
    <submittedName>
        <fullName evidence="2">DNA topoisomerase IV, alpha subunit</fullName>
    </submittedName>
</protein>
<dbReference type="Pfam" id="PF21180">
    <property type="entry name" value="TOP6A-Spo11_Toprim"/>
    <property type="match status" value="1"/>
</dbReference>
<evidence type="ECO:0000313" key="3">
    <source>
        <dbReference type="Proteomes" id="UP000235371"/>
    </source>
</evidence>
<dbReference type="GO" id="GO:0000228">
    <property type="term" value="C:nuclear chromosome"/>
    <property type="evidence" value="ECO:0007669"/>
    <property type="project" value="TreeGrafter"/>
</dbReference>
<dbReference type="GO" id="GO:0003677">
    <property type="term" value="F:DNA binding"/>
    <property type="evidence" value="ECO:0007669"/>
    <property type="project" value="InterPro"/>
</dbReference>
<dbReference type="CDD" id="cd00223">
    <property type="entry name" value="TOPRIM_TopoIIB_SPO"/>
    <property type="match status" value="1"/>
</dbReference>
<name>A0A2J6TBU0_9HELO</name>
<dbReference type="Gene3D" id="3.40.1360.10">
    <property type="match status" value="1"/>
</dbReference>
<dbReference type="FunFam" id="3.40.1360.10:FF:000018">
    <property type="entry name" value="Type II DNA topoisomerase VI subunit A"/>
    <property type="match status" value="1"/>
</dbReference>
<dbReference type="InterPro" id="IPR034136">
    <property type="entry name" value="TOPRIM_Topo6A/Spo11"/>
</dbReference>
<keyword evidence="2" id="KW-0413">Isomerase</keyword>
<dbReference type="PANTHER" id="PTHR10848:SF0">
    <property type="entry name" value="MEIOTIC RECOMBINATION PROTEIN SPO11"/>
    <property type="match status" value="1"/>
</dbReference>
<dbReference type="AlphaFoldDB" id="A0A2J6TBU0"/>
<evidence type="ECO:0000259" key="1">
    <source>
        <dbReference type="Pfam" id="PF21180"/>
    </source>
</evidence>
<dbReference type="InParanoid" id="A0A2J6TBU0"/>
<dbReference type="GO" id="GO:0007131">
    <property type="term" value="P:reciprocal meiotic recombination"/>
    <property type="evidence" value="ECO:0007669"/>
    <property type="project" value="TreeGrafter"/>
</dbReference>
<dbReference type="GO" id="GO:0042138">
    <property type="term" value="P:meiotic DNA double-strand break formation"/>
    <property type="evidence" value="ECO:0007669"/>
    <property type="project" value="TreeGrafter"/>
</dbReference>
<evidence type="ECO:0000313" key="2">
    <source>
        <dbReference type="EMBL" id="PMD60481.1"/>
    </source>
</evidence>
<dbReference type="SUPFAM" id="SSF56726">
    <property type="entry name" value="DNA topoisomerase IV, alpha subunit"/>
    <property type="match status" value="1"/>
</dbReference>
<reference evidence="2 3" key="1">
    <citation type="submission" date="2016-04" db="EMBL/GenBank/DDBJ databases">
        <title>A degradative enzymes factory behind the ericoid mycorrhizal symbiosis.</title>
        <authorList>
            <consortium name="DOE Joint Genome Institute"/>
            <person name="Martino E."/>
            <person name="Morin E."/>
            <person name="Grelet G."/>
            <person name="Kuo A."/>
            <person name="Kohler A."/>
            <person name="Daghino S."/>
            <person name="Barry K."/>
            <person name="Choi C."/>
            <person name="Cichocki N."/>
            <person name="Clum A."/>
            <person name="Copeland A."/>
            <person name="Hainaut M."/>
            <person name="Haridas S."/>
            <person name="Labutti K."/>
            <person name="Lindquist E."/>
            <person name="Lipzen A."/>
            <person name="Khouja H.-R."/>
            <person name="Murat C."/>
            <person name="Ohm R."/>
            <person name="Olson A."/>
            <person name="Spatafora J."/>
            <person name="Veneault-Fourrey C."/>
            <person name="Henrissat B."/>
            <person name="Grigoriev I."/>
            <person name="Martin F."/>
            <person name="Perotto S."/>
        </authorList>
    </citation>
    <scope>NUCLEOTIDE SEQUENCE [LARGE SCALE GENOMIC DNA]</scope>
    <source>
        <strain evidence="2 3">E</strain>
    </source>
</reference>
<dbReference type="InterPro" id="IPR002815">
    <property type="entry name" value="Spo11/TopoVI_A"/>
</dbReference>
<dbReference type="EMBL" id="KZ613790">
    <property type="protein sequence ID" value="PMD60481.1"/>
    <property type="molecule type" value="Genomic_DNA"/>
</dbReference>
<gene>
    <name evidence="2" type="ORF">K444DRAFT_612632</name>
</gene>